<dbReference type="GO" id="GO:0032153">
    <property type="term" value="C:cell division site"/>
    <property type="evidence" value="ECO:0007669"/>
    <property type="project" value="TreeGrafter"/>
</dbReference>
<evidence type="ECO:0000313" key="8">
    <source>
        <dbReference type="Proteomes" id="UP000178417"/>
    </source>
</evidence>
<evidence type="ECO:0000313" key="7">
    <source>
        <dbReference type="EMBL" id="OGC24204.1"/>
    </source>
</evidence>
<reference evidence="7 8" key="1">
    <citation type="journal article" date="2016" name="Nat. Commun.">
        <title>Thousands of microbial genomes shed light on interconnected biogeochemical processes in an aquifer system.</title>
        <authorList>
            <person name="Anantharaman K."/>
            <person name="Brown C.T."/>
            <person name="Hug L.A."/>
            <person name="Sharon I."/>
            <person name="Castelle C.J."/>
            <person name="Probst A.J."/>
            <person name="Thomas B.C."/>
            <person name="Singh A."/>
            <person name="Wilkins M.J."/>
            <person name="Karaoz U."/>
            <person name="Brodie E.L."/>
            <person name="Williams K.H."/>
            <person name="Hubbard S.S."/>
            <person name="Banfield J.F."/>
        </authorList>
    </citation>
    <scope>NUCLEOTIDE SEQUENCE [LARGE SCALE GENOMIC DNA]</scope>
</reference>
<feature type="transmembrane region" description="Helical" evidence="6">
    <location>
        <begin position="342"/>
        <end position="367"/>
    </location>
</feature>
<sequence length="409" mass="45465">MINLRMLKLSDKTIWFCMFFLIAVGFLAILSVTYKTVLNENHSALFYLSKQFGSFIVGLIGMAFFAYLDYNHLKKVAIPLYIGMLLLLVFVLFQGTSAYGAQRWINLGLLSFQPSEITKLVVIIALAAYFTNRQGKSNPLLTLSIMGIPFLLIFKQPDLGTALVIAAISFGMLIWDKSSPIMLAMVVTPFLSLIFRPNIFLWLFYIFMVWFFLYFSRVKMSDMLIIMGLNIGVGIALPLIWGFLKEYQRMRIIAFLNPGVDPHGAGYHTLQSIIASGSGGFLGKGFLQGTQTQLHFIPEQHSDFIYSAITEEFGFVGAVMVLTALFSLIRQAFIVASEASDYFGGTLVCGSAVMLMFHTLISIGMVLGVMPVVGIPLPFVSFGGTALIVNMILVGIIQSVAMRRRDLIF</sequence>
<dbReference type="GO" id="GO:0005886">
    <property type="term" value="C:plasma membrane"/>
    <property type="evidence" value="ECO:0007669"/>
    <property type="project" value="TreeGrafter"/>
</dbReference>
<dbReference type="GO" id="GO:0008360">
    <property type="term" value="P:regulation of cell shape"/>
    <property type="evidence" value="ECO:0007669"/>
    <property type="project" value="UniProtKB-KW"/>
</dbReference>
<dbReference type="InterPro" id="IPR001182">
    <property type="entry name" value="FtsW/RodA"/>
</dbReference>
<feature type="transmembrane region" description="Helical" evidence="6">
    <location>
        <begin position="199"/>
        <end position="217"/>
    </location>
</feature>
<feature type="transmembrane region" description="Helical" evidence="6">
    <location>
        <begin position="313"/>
        <end position="336"/>
    </location>
</feature>
<keyword evidence="4 6" id="KW-1133">Transmembrane helix</keyword>
<feature type="transmembrane region" description="Helical" evidence="6">
    <location>
        <begin position="107"/>
        <end position="130"/>
    </location>
</feature>
<dbReference type="AlphaFoldDB" id="A0A1F4SUU8"/>
<dbReference type="GO" id="GO:0015648">
    <property type="term" value="F:lipid-linked peptidoglycan transporter activity"/>
    <property type="evidence" value="ECO:0007669"/>
    <property type="project" value="TreeGrafter"/>
</dbReference>
<protein>
    <submittedName>
        <fullName evidence="7">Rod shape-determining protein RodA</fullName>
    </submittedName>
</protein>
<organism evidence="7 8">
    <name type="scientific">candidate division WOR-1 bacterium RIFOXYB2_FULL_37_13</name>
    <dbReference type="NCBI Taxonomy" id="1802579"/>
    <lineage>
        <taxon>Bacteria</taxon>
        <taxon>Bacillati</taxon>
        <taxon>Saganbacteria</taxon>
    </lineage>
</organism>
<feature type="transmembrane region" description="Helical" evidence="6">
    <location>
        <begin position="137"/>
        <end position="154"/>
    </location>
</feature>
<evidence type="ECO:0000256" key="2">
    <source>
        <dbReference type="ARBA" id="ARBA00022692"/>
    </source>
</evidence>
<evidence type="ECO:0000256" key="5">
    <source>
        <dbReference type="ARBA" id="ARBA00023136"/>
    </source>
</evidence>
<dbReference type="STRING" id="1802579.A2310_06635"/>
<evidence type="ECO:0000256" key="3">
    <source>
        <dbReference type="ARBA" id="ARBA00022960"/>
    </source>
</evidence>
<gene>
    <name evidence="7" type="ORF">A2310_06635</name>
</gene>
<feature type="transmembrane region" description="Helical" evidence="6">
    <location>
        <begin position="160"/>
        <end position="178"/>
    </location>
</feature>
<proteinExistence type="predicted"/>
<dbReference type="EMBL" id="MEUB01000011">
    <property type="protein sequence ID" value="OGC24204.1"/>
    <property type="molecule type" value="Genomic_DNA"/>
</dbReference>
<dbReference type="GO" id="GO:0051301">
    <property type="term" value="P:cell division"/>
    <property type="evidence" value="ECO:0007669"/>
    <property type="project" value="InterPro"/>
</dbReference>
<dbReference type="Pfam" id="PF01098">
    <property type="entry name" value="FTSW_RODA_SPOVE"/>
    <property type="match status" value="2"/>
</dbReference>
<dbReference type="InterPro" id="IPR011923">
    <property type="entry name" value="RodA/MrdB"/>
</dbReference>
<keyword evidence="5 6" id="KW-0472">Membrane</keyword>
<keyword evidence="2 6" id="KW-0812">Transmembrane</keyword>
<feature type="transmembrane region" description="Helical" evidence="6">
    <location>
        <begin position="52"/>
        <end position="68"/>
    </location>
</feature>
<feature type="transmembrane region" description="Helical" evidence="6">
    <location>
        <begin position="379"/>
        <end position="401"/>
    </location>
</feature>
<comment type="subcellular location">
    <subcellularLocation>
        <location evidence="1">Membrane</location>
        <topology evidence="1">Multi-pass membrane protein</topology>
    </subcellularLocation>
</comment>
<dbReference type="NCBIfam" id="NF037961">
    <property type="entry name" value="RodA_shape"/>
    <property type="match status" value="1"/>
</dbReference>
<evidence type="ECO:0000256" key="6">
    <source>
        <dbReference type="SAM" id="Phobius"/>
    </source>
</evidence>
<feature type="transmembrane region" description="Helical" evidence="6">
    <location>
        <begin position="80"/>
        <end position="101"/>
    </location>
</feature>
<dbReference type="NCBIfam" id="TIGR02210">
    <property type="entry name" value="rodA_shape"/>
    <property type="match status" value="1"/>
</dbReference>
<evidence type="ECO:0000256" key="1">
    <source>
        <dbReference type="ARBA" id="ARBA00004141"/>
    </source>
</evidence>
<feature type="transmembrane region" description="Helical" evidence="6">
    <location>
        <begin position="223"/>
        <end position="244"/>
    </location>
</feature>
<dbReference type="Proteomes" id="UP000178417">
    <property type="component" value="Unassembled WGS sequence"/>
</dbReference>
<evidence type="ECO:0000256" key="4">
    <source>
        <dbReference type="ARBA" id="ARBA00022989"/>
    </source>
</evidence>
<keyword evidence="3" id="KW-0133">Cell shape</keyword>
<accession>A0A1F4SUU8</accession>
<dbReference type="PANTHER" id="PTHR30474">
    <property type="entry name" value="CELL CYCLE PROTEIN"/>
    <property type="match status" value="1"/>
</dbReference>
<name>A0A1F4SUU8_UNCSA</name>
<dbReference type="PANTHER" id="PTHR30474:SF1">
    <property type="entry name" value="PEPTIDOGLYCAN GLYCOSYLTRANSFERASE MRDB"/>
    <property type="match status" value="1"/>
</dbReference>
<comment type="caution">
    <text evidence="7">The sequence shown here is derived from an EMBL/GenBank/DDBJ whole genome shotgun (WGS) entry which is preliminary data.</text>
</comment>
<feature type="transmembrane region" description="Helical" evidence="6">
    <location>
        <begin position="12"/>
        <end position="32"/>
    </location>
</feature>